<dbReference type="EMBL" id="KF483846">
    <property type="protein sequence ID" value="AHC54749.1"/>
    <property type="molecule type" value="Genomic_DNA"/>
</dbReference>
<evidence type="ECO:0000313" key="1">
    <source>
        <dbReference type="EMBL" id="AHC54749.1"/>
    </source>
</evidence>
<organism evidence="1 2">
    <name type="scientific">Tunisvirus fontaine2</name>
    <dbReference type="NCBI Taxonomy" id="1421067"/>
    <lineage>
        <taxon>Viruses</taxon>
        <taxon>Varidnaviria</taxon>
        <taxon>Bamfordvirae</taxon>
        <taxon>Nucleocytoviricota</taxon>
        <taxon>Megaviricetes</taxon>
        <taxon>Pimascovirales</taxon>
        <taxon>Pimascovirales incertae sedis</taxon>
        <taxon>Marseilleviridae</taxon>
        <taxon>Losannavirus</taxon>
        <taxon>Losannavirus tunisense</taxon>
    </lineage>
</organism>
<gene>
    <name evidence="1" type="ORF">TNS_ORF31</name>
</gene>
<sequence length="74" mass="8955">MATSDETTLKCCYMLYSKPYQVEWSEQNTCGCCFFVETGRTLWGKKYGDFITKVFRVDQKTGEKRLYCFWERRY</sequence>
<evidence type="ECO:0000313" key="2">
    <source>
        <dbReference type="Proteomes" id="UP000232615"/>
    </source>
</evidence>
<dbReference type="Proteomes" id="UP000232615">
    <property type="component" value="Segment"/>
</dbReference>
<proteinExistence type="predicted"/>
<keyword evidence="2" id="KW-1185">Reference proteome</keyword>
<reference evidence="1 2" key="1">
    <citation type="journal article" date="2014" name="Arch. Virol.">
        <title>Complete genome sequence of Tunisvirus, a new member of the proposed family Marseilleviridae.</title>
        <authorList>
            <person name="Aherfi S."/>
            <person name="Boughalmi M."/>
            <person name="Pagnier I."/>
            <person name="Fournous G."/>
            <person name="La Scola B."/>
            <person name="Raoult D."/>
            <person name="Colson P."/>
        </authorList>
    </citation>
    <scope>NUCLEOTIDE SEQUENCE [LARGE SCALE GENOMIC DNA]</scope>
    <source>
        <strain evidence="1 2">U484</strain>
    </source>
</reference>
<name>V9SFU4_9VIRU</name>
<accession>V9SFU4</accession>
<protein>
    <submittedName>
        <fullName evidence="1">Uncharacterized protein</fullName>
    </submittedName>
</protein>